<dbReference type="RefSeq" id="WP_310911343.1">
    <property type="nucleotide sequence ID" value="NZ_JAVLVT010000002.1"/>
</dbReference>
<dbReference type="Proteomes" id="UP001250214">
    <property type="component" value="Unassembled WGS sequence"/>
</dbReference>
<proteinExistence type="predicted"/>
<comment type="caution">
    <text evidence="1">The sequence shown here is derived from an EMBL/GenBank/DDBJ whole genome shotgun (WGS) entry which is preliminary data.</text>
</comment>
<dbReference type="SUPFAM" id="SSF53756">
    <property type="entry name" value="UDP-Glycosyltransferase/glycogen phosphorylase"/>
    <property type="match status" value="1"/>
</dbReference>
<keyword evidence="1" id="KW-0808">Transferase</keyword>
<dbReference type="EMBL" id="JAVLVT010000002">
    <property type="protein sequence ID" value="MDS1269807.1"/>
    <property type="molecule type" value="Genomic_DNA"/>
</dbReference>
<evidence type="ECO:0000313" key="1">
    <source>
        <dbReference type="EMBL" id="MDS1269807.1"/>
    </source>
</evidence>
<gene>
    <name evidence="1" type="ORF">RIF23_05805</name>
</gene>
<keyword evidence="2" id="KW-1185">Reference proteome</keyword>
<dbReference type="GO" id="GO:0016740">
    <property type="term" value="F:transferase activity"/>
    <property type="evidence" value="ECO:0007669"/>
    <property type="project" value="UniProtKB-KW"/>
</dbReference>
<accession>A0ABU2H477</accession>
<protein>
    <submittedName>
        <fullName evidence="1">UDP-N-acetylglucosamine--LPS N-acetylglucosamine transferase</fullName>
    </submittedName>
</protein>
<reference evidence="2" key="1">
    <citation type="submission" date="2023-07" db="EMBL/GenBank/DDBJ databases">
        <title>Novel species in the genus Lipingzhangella isolated from Sambhar Salt Lake.</title>
        <authorList>
            <person name="Jiya N."/>
            <person name="Kajale S."/>
            <person name="Sharma A."/>
        </authorList>
    </citation>
    <scope>NUCLEOTIDE SEQUENCE [LARGE SCALE GENOMIC DNA]</scope>
    <source>
        <strain evidence="2">LS1_29</strain>
    </source>
</reference>
<dbReference type="Gene3D" id="3.40.50.2000">
    <property type="entry name" value="Glycogen Phosphorylase B"/>
    <property type="match status" value="1"/>
</dbReference>
<dbReference type="Pfam" id="PF08660">
    <property type="entry name" value="Alg14"/>
    <property type="match status" value="1"/>
</dbReference>
<evidence type="ECO:0000313" key="2">
    <source>
        <dbReference type="Proteomes" id="UP001250214"/>
    </source>
</evidence>
<organism evidence="1 2">
    <name type="scientific">Lipingzhangella rawalii</name>
    <dbReference type="NCBI Taxonomy" id="2055835"/>
    <lineage>
        <taxon>Bacteria</taxon>
        <taxon>Bacillati</taxon>
        <taxon>Actinomycetota</taxon>
        <taxon>Actinomycetes</taxon>
        <taxon>Streptosporangiales</taxon>
        <taxon>Nocardiopsidaceae</taxon>
        <taxon>Lipingzhangella</taxon>
    </lineage>
</organism>
<sequence>MPSQPDGQATAPVLFVASSGGHLAQLRALRPWWRHNSRVWVTFPTPDARSQLSGETVHWAHHPTTRNLRNLLRNVRLAAGVLARHRPEVVVSTGAGVAFPFFLLARLRRIPTVYIEVYDRIDTPTLTTRLCRPLTTLFLAQWPEQRAFLPTAITVGPLL</sequence>
<name>A0ABU2H477_9ACTN</name>
<dbReference type="InterPro" id="IPR013969">
    <property type="entry name" value="Oligosacch_biosynth_Alg14"/>
</dbReference>